<dbReference type="InterPro" id="IPR018389">
    <property type="entry name" value="DctP_fam"/>
</dbReference>
<dbReference type="EMBL" id="FWFR01000004">
    <property type="protein sequence ID" value="SLN75345.1"/>
    <property type="molecule type" value="Genomic_DNA"/>
</dbReference>
<dbReference type="RefSeq" id="WP_085885189.1">
    <property type="nucleotide sequence ID" value="NZ_FWFR01000004.1"/>
</dbReference>
<evidence type="ECO:0000256" key="2">
    <source>
        <dbReference type="ARBA" id="ARBA00022448"/>
    </source>
</evidence>
<sequence length="346" mass="36997">MKRLLAAAILASVTGASPLLAADLPKTAVNVVGNLSITTQSRNLEAPFWQEGVVKASNGAVTANFRPWNEMGLKGPEVFGFLGKGVMNIATAQLGHHSGAAPINDGNDLAGLSKTFDEFKAASVAFFPALSDYYRKELGLHLIALQSYQSQIMYCRDPISGLSDLKGKRIRSSGASQADFINHFGGSGVDVAFGEVQQALEQGVIDCAITGTLGGYTARWHESARHLYTLPINFGSGATVANAAWWDGLDPAVRSFLTEQIEALSEEMWALNRKENEIGINCNTQGPCPLGEPAGMTRVEPSEADFELRREALVNAVLPGWVARCGDVCKTAFNDHLAEVTGLTIQ</sequence>
<feature type="chain" id="PRO_5011003105" evidence="4">
    <location>
        <begin position="22"/>
        <end position="346"/>
    </location>
</feature>
<keyword evidence="6" id="KW-1185">Reference proteome</keyword>
<proteinExistence type="inferred from homology"/>
<dbReference type="Proteomes" id="UP000193200">
    <property type="component" value="Unassembled WGS sequence"/>
</dbReference>
<evidence type="ECO:0000256" key="4">
    <source>
        <dbReference type="SAM" id="SignalP"/>
    </source>
</evidence>
<dbReference type="InterPro" id="IPR038404">
    <property type="entry name" value="TRAP_DctP_sf"/>
</dbReference>
<evidence type="ECO:0000313" key="6">
    <source>
        <dbReference type="Proteomes" id="UP000193200"/>
    </source>
</evidence>
<dbReference type="AlphaFoldDB" id="A0A1Y5TWR5"/>
<keyword evidence="3 4" id="KW-0732">Signal</keyword>
<feature type="signal peptide" evidence="4">
    <location>
        <begin position="1"/>
        <end position="21"/>
    </location>
</feature>
<dbReference type="PANTHER" id="PTHR33376:SF7">
    <property type="entry name" value="C4-DICARBOXYLATE-BINDING PROTEIN DCTB"/>
    <property type="match status" value="1"/>
</dbReference>
<keyword evidence="2" id="KW-0813">Transport</keyword>
<evidence type="ECO:0000256" key="1">
    <source>
        <dbReference type="ARBA" id="ARBA00009023"/>
    </source>
</evidence>
<comment type="similarity">
    <text evidence="1">Belongs to the bacterial solute-binding protein 7 family.</text>
</comment>
<dbReference type="CDD" id="cd13602">
    <property type="entry name" value="PBP2_TRAP_BpDctp6_7"/>
    <property type="match status" value="1"/>
</dbReference>
<accession>A0A1Y5TWR5</accession>
<gene>
    <name evidence="5" type="primary">dctP_5</name>
    <name evidence="5" type="ORF">OCH7691_03841</name>
</gene>
<evidence type="ECO:0000256" key="3">
    <source>
        <dbReference type="ARBA" id="ARBA00022729"/>
    </source>
</evidence>
<dbReference type="Pfam" id="PF03480">
    <property type="entry name" value="DctP"/>
    <property type="match status" value="1"/>
</dbReference>
<reference evidence="5 6" key="1">
    <citation type="submission" date="2017-03" db="EMBL/GenBank/DDBJ databases">
        <authorList>
            <person name="Afonso C.L."/>
            <person name="Miller P.J."/>
            <person name="Scott M.A."/>
            <person name="Spackman E."/>
            <person name="Goraichik I."/>
            <person name="Dimitrov K.M."/>
            <person name="Suarez D.L."/>
            <person name="Swayne D.E."/>
        </authorList>
    </citation>
    <scope>NUCLEOTIDE SEQUENCE [LARGE SCALE GENOMIC DNA]</scope>
    <source>
        <strain evidence="5 6">CECT 7691</strain>
    </source>
</reference>
<dbReference type="NCBIfam" id="NF037995">
    <property type="entry name" value="TRAP_S1"/>
    <property type="match status" value="1"/>
</dbReference>
<dbReference type="OrthoDB" id="9799287at2"/>
<protein>
    <submittedName>
        <fullName evidence="5">C4-dicarboxylate-binding periplasmic protein</fullName>
    </submittedName>
</protein>
<dbReference type="Gene3D" id="3.40.190.170">
    <property type="entry name" value="Bacterial extracellular solute-binding protein, family 7"/>
    <property type="match status" value="1"/>
</dbReference>
<name>A0A1Y5TWR5_9PROT</name>
<organism evidence="5 6">
    <name type="scientific">Oceanibacterium hippocampi</name>
    <dbReference type="NCBI Taxonomy" id="745714"/>
    <lineage>
        <taxon>Bacteria</taxon>
        <taxon>Pseudomonadati</taxon>
        <taxon>Pseudomonadota</taxon>
        <taxon>Alphaproteobacteria</taxon>
        <taxon>Sneathiellales</taxon>
        <taxon>Sneathiellaceae</taxon>
        <taxon>Oceanibacterium</taxon>
    </lineage>
</organism>
<dbReference type="GO" id="GO:0055085">
    <property type="term" value="P:transmembrane transport"/>
    <property type="evidence" value="ECO:0007669"/>
    <property type="project" value="InterPro"/>
</dbReference>
<evidence type="ECO:0000313" key="5">
    <source>
        <dbReference type="EMBL" id="SLN75345.1"/>
    </source>
</evidence>
<dbReference type="InParanoid" id="A0A1Y5TWR5"/>
<dbReference type="PANTHER" id="PTHR33376">
    <property type="match status" value="1"/>
</dbReference>